<gene>
    <name evidence="2" type="ORF">FHY64_12100</name>
</gene>
<name>A0A5C5GJ89_9RHOB</name>
<proteinExistence type="predicted"/>
<sequence length="232" mass="25186">MRFLLVIVPLALPLATPAAAQDSGGFSLPEGCRAYVTVQERDCVVAHHYRCDADPAGYQRRVDLGEEGLLYAGVTDEQGQWIESYHPSTDHSEALEAAPADPANLSELIEQGEDTYDFITLSDEIGPTRYVGRDALTGVTEEIDGVTLQQTEYDIVAYGPDGAEEWRASGNEWISKDWRIFLSGIGSVTTPAEQWDTDDSPVEFIFPGEPGFLSANPKYGCGALMSKSGGTE</sequence>
<dbReference type="Proteomes" id="UP000314011">
    <property type="component" value="Unassembled WGS sequence"/>
</dbReference>
<feature type="signal peptide" evidence="1">
    <location>
        <begin position="1"/>
        <end position="20"/>
    </location>
</feature>
<evidence type="ECO:0000313" key="2">
    <source>
        <dbReference type="EMBL" id="TNY33969.1"/>
    </source>
</evidence>
<protein>
    <submittedName>
        <fullName evidence="2">Uncharacterized protein</fullName>
    </submittedName>
</protein>
<evidence type="ECO:0000256" key="1">
    <source>
        <dbReference type="SAM" id="SignalP"/>
    </source>
</evidence>
<dbReference type="EMBL" id="VFFF01000001">
    <property type="protein sequence ID" value="TNY33969.1"/>
    <property type="molecule type" value="Genomic_DNA"/>
</dbReference>
<dbReference type="OrthoDB" id="7844595at2"/>
<dbReference type="AlphaFoldDB" id="A0A5C5GJ89"/>
<evidence type="ECO:0000313" key="3">
    <source>
        <dbReference type="Proteomes" id="UP000314011"/>
    </source>
</evidence>
<reference evidence="2 3" key="1">
    <citation type="submission" date="2019-06" db="EMBL/GenBank/DDBJ databases">
        <title>Genome of new Rhodobacteraceae sp. SM1903.</title>
        <authorList>
            <person name="Ren X."/>
        </authorList>
    </citation>
    <scope>NUCLEOTIDE SEQUENCE [LARGE SCALE GENOMIC DNA]</scope>
    <source>
        <strain evidence="2 3">SM1903</strain>
    </source>
</reference>
<accession>A0A5C5GJ89</accession>
<dbReference type="RefSeq" id="WP_140194869.1">
    <property type="nucleotide sequence ID" value="NZ_CP065915.1"/>
</dbReference>
<comment type="caution">
    <text evidence="2">The sequence shown here is derived from an EMBL/GenBank/DDBJ whole genome shotgun (WGS) entry which is preliminary data.</text>
</comment>
<feature type="chain" id="PRO_5022715291" evidence="1">
    <location>
        <begin position="21"/>
        <end position="232"/>
    </location>
</feature>
<organism evidence="2 3">
    <name type="scientific">Pelagovum pacificum</name>
    <dbReference type="NCBI Taxonomy" id="2588711"/>
    <lineage>
        <taxon>Bacteria</taxon>
        <taxon>Pseudomonadati</taxon>
        <taxon>Pseudomonadota</taxon>
        <taxon>Alphaproteobacteria</taxon>
        <taxon>Rhodobacterales</taxon>
        <taxon>Paracoccaceae</taxon>
        <taxon>Pelagovum</taxon>
    </lineage>
</organism>
<keyword evidence="3" id="KW-1185">Reference proteome</keyword>
<keyword evidence="1" id="KW-0732">Signal</keyword>